<accession>A0A0V7ZBT9</accession>
<dbReference type="Gene3D" id="1.10.10.10">
    <property type="entry name" value="Winged helix-like DNA-binding domain superfamily/Winged helix DNA-binding domain"/>
    <property type="match status" value="1"/>
</dbReference>
<evidence type="ECO:0000313" key="2">
    <source>
        <dbReference type="Proteomes" id="UP000053372"/>
    </source>
</evidence>
<dbReference type="SUPFAM" id="SSF88659">
    <property type="entry name" value="Sigma3 and sigma4 domains of RNA polymerase sigma factors"/>
    <property type="match status" value="1"/>
</dbReference>
<reference evidence="1 2" key="1">
    <citation type="journal article" date="2015" name="Genome Announc.">
        <title>Draft Genome of the Euendolithic (true boring) Cyanobacterium Mastigocoleus testarum strain BC008.</title>
        <authorList>
            <person name="Guida B.S."/>
            <person name="Garcia-Pichel F."/>
        </authorList>
    </citation>
    <scope>NUCLEOTIDE SEQUENCE [LARGE SCALE GENOMIC DNA]</scope>
    <source>
        <strain evidence="1 2">BC008</strain>
    </source>
</reference>
<evidence type="ECO:0000313" key="1">
    <source>
        <dbReference type="EMBL" id="KST61963.1"/>
    </source>
</evidence>
<organism evidence="1 2">
    <name type="scientific">Mastigocoleus testarum BC008</name>
    <dbReference type="NCBI Taxonomy" id="371196"/>
    <lineage>
        <taxon>Bacteria</taxon>
        <taxon>Bacillati</taxon>
        <taxon>Cyanobacteriota</taxon>
        <taxon>Cyanophyceae</taxon>
        <taxon>Nostocales</taxon>
        <taxon>Hapalosiphonaceae</taxon>
        <taxon>Mastigocoleus</taxon>
    </lineage>
</organism>
<name>A0A0V7ZBT9_9CYAN</name>
<dbReference type="InterPro" id="IPR013324">
    <property type="entry name" value="RNA_pol_sigma_r3/r4-like"/>
</dbReference>
<dbReference type="InterPro" id="IPR036388">
    <property type="entry name" value="WH-like_DNA-bd_sf"/>
</dbReference>
<dbReference type="AlphaFoldDB" id="A0A0V7ZBT9"/>
<evidence type="ECO:0008006" key="3">
    <source>
        <dbReference type="Google" id="ProtNLM"/>
    </source>
</evidence>
<dbReference type="EMBL" id="LMTZ01000166">
    <property type="protein sequence ID" value="KST61963.1"/>
    <property type="molecule type" value="Genomic_DNA"/>
</dbReference>
<gene>
    <name evidence="1" type="ORF">BC008_07975</name>
</gene>
<comment type="caution">
    <text evidence="1">The sequence shown here is derived from an EMBL/GenBank/DDBJ whole genome shotgun (WGS) entry which is preliminary data.</text>
</comment>
<dbReference type="RefSeq" id="WP_027843591.1">
    <property type="nucleotide sequence ID" value="NZ_LMTZ01000166.1"/>
</dbReference>
<sequence length="177" mass="21038">MTKNNNFPEVDEVLQAKWLKIHIMNRIHVLKLNSFLSEEDVIQHVGMCLIEKLRSGVKIHHPVAWAKLVSERHINALYKRHKMSQTTESDKVEYLANLYYQKNNLYDDYEEITKYIQQLKFASREIIVMRFFQGLSWHKVAEILSHREGKRICAATARKRGERAINKLRQIYLKQVC</sequence>
<keyword evidence="2" id="KW-1185">Reference proteome</keyword>
<proteinExistence type="predicted"/>
<dbReference type="OrthoDB" id="582340at2"/>
<dbReference type="Proteomes" id="UP000053372">
    <property type="component" value="Unassembled WGS sequence"/>
</dbReference>
<protein>
    <recommendedName>
        <fullName evidence="3">RNA polymerase sigma-70 region 2 domain-containing protein</fullName>
    </recommendedName>
</protein>